<dbReference type="Proteomes" id="UP000183832">
    <property type="component" value="Unassembled WGS sequence"/>
</dbReference>
<dbReference type="AlphaFoldDB" id="A0A1J1HI14"/>
<dbReference type="EMBL" id="CVRI01000003">
    <property type="protein sequence ID" value="CRK87052.1"/>
    <property type="molecule type" value="Genomic_DNA"/>
</dbReference>
<evidence type="ECO:0000313" key="2">
    <source>
        <dbReference type="Proteomes" id="UP000183832"/>
    </source>
</evidence>
<reference evidence="1 2" key="1">
    <citation type="submission" date="2015-04" db="EMBL/GenBank/DDBJ databases">
        <authorList>
            <person name="Syromyatnikov M.Y."/>
            <person name="Popov V.N."/>
        </authorList>
    </citation>
    <scope>NUCLEOTIDE SEQUENCE [LARGE SCALE GENOMIC DNA]</scope>
</reference>
<sequence length="72" mass="8757">MYLLTVLRESKSTTHQIDIKCDLSSLQHIHMTLLRWYLDLMAKWPKYLKDNPSKYRVNRKNFFFTVYHANGH</sequence>
<name>A0A1J1HI14_9DIPT</name>
<accession>A0A1J1HI14</accession>
<organism evidence="1 2">
    <name type="scientific">Clunio marinus</name>
    <dbReference type="NCBI Taxonomy" id="568069"/>
    <lineage>
        <taxon>Eukaryota</taxon>
        <taxon>Metazoa</taxon>
        <taxon>Ecdysozoa</taxon>
        <taxon>Arthropoda</taxon>
        <taxon>Hexapoda</taxon>
        <taxon>Insecta</taxon>
        <taxon>Pterygota</taxon>
        <taxon>Neoptera</taxon>
        <taxon>Endopterygota</taxon>
        <taxon>Diptera</taxon>
        <taxon>Nematocera</taxon>
        <taxon>Chironomoidea</taxon>
        <taxon>Chironomidae</taxon>
        <taxon>Clunio</taxon>
    </lineage>
</organism>
<protein>
    <submittedName>
        <fullName evidence="1">CLUMA_CG000909, isoform A</fullName>
    </submittedName>
</protein>
<proteinExistence type="predicted"/>
<keyword evidence="2" id="KW-1185">Reference proteome</keyword>
<gene>
    <name evidence="1" type="ORF">CLUMA_CG000909</name>
</gene>
<evidence type="ECO:0000313" key="1">
    <source>
        <dbReference type="EMBL" id="CRK87052.1"/>
    </source>
</evidence>